<feature type="non-terminal residue" evidence="1">
    <location>
        <position position="1"/>
    </location>
</feature>
<name>X0TKG8_9ZZZZ</name>
<accession>X0TKG8</accession>
<evidence type="ECO:0000313" key="1">
    <source>
        <dbReference type="EMBL" id="GAF94033.1"/>
    </source>
</evidence>
<organism evidence="1">
    <name type="scientific">marine sediment metagenome</name>
    <dbReference type="NCBI Taxonomy" id="412755"/>
    <lineage>
        <taxon>unclassified sequences</taxon>
        <taxon>metagenomes</taxon>
        <taxon>ecological metagenomes</taxon>
    </lineage>
</organism>
<dbReference type="SUPFAM" id="SSF82171">
    <property type="entry name" value="DPP6 N-terminal domain-like"/>
    <property type="match status" value="1"/>
</dbReference>
<dbReference type="EMBL" id="BARS01017084">
    <property type="protein sequence ID" value="GAF94033.1"/>
    <property type="molecule type" value="Genomic_DNA"/>
</dbReference>
<feature type="non-terminal residue" evidence="1">
    <location>
        <position position="279"/>
    </location>
</feature>
<comment type="caution">
    <text evidence="1">The sequence shown here is derived from an EMBL/GenBank/DDBJ whole genome shotgun (WGS) entry which is preliminary data.</text>
</comment>
<gene>
    <name evidence="1" type="ORF">S01H1_27995</name>
</gene>
<proteinExistence type="predicted"/>
<reference evidence="1" key="1">
    <citation type="journal article" date="2014" name="Front. Microbiol.">
        <title>High frequency of phylogenetically diverse reductive dehalogenase-homologous genes in deep subseafloor sedimentary metagenomes.</title>
        <authorList>
            <person name="Kawai M."/>
            <person name="Futagami T."/>
            <person name="Toyoda A."/>
            <person name="Takaki Y."/>
            <person name="Nishi S."/>
            <person name="Hori S."/>
            <person name="Arai W."/>
            <person name="Tsubouchi T."/>
            <person name="Morono Y."/>
            <person name="Uchiyama I."/>
            <person name="Ito T."/>
            <person name="Fujiyama A."/>
            <person name="Inagaki F."/>
            <person name="Takami H."/>
        </authorList>
    </citation>
    <scope>NUCLEOTIDE SEQUENCE</scope>
    <source>
        <strain evidence="1">Expedition CK06-06</strain>
    </source>
</reference>
<dbReference type="AlphaFoldDB" id="X0TKG8"/>
<sequence length="279" mass="30236">YSDRRKTSLNSNATSIDWSPDGQFLYVSIKIDRSENMLVGNTNWNISDVGGANSRTSPTNYKYQFIPEVASGGDCWSGIVTKSPALITGGQLILCLTIGSANTKLFQYTLPIPPEIRQGDHPDNPAGSPFYPSYQPVLVGSLDLNAFNTADGMNDLQMSPDGTRMIGNSSNVPSNATLNQWNLSTPYDILGTLAYQPRVDIPGYDWGALHVDPSGYCLFLTTTSGEVHSFTMNAPWELSTLNTTPSSVLDVSAQLPGRISSVFVTDDNLYVLGFDNGDI</sequence>
<protein>
    <submittedName>
        <fullName evidence="1">Uncharacterized protein</fullName>
    </submittedName>
</protein>